<keyword evidence="4" id="KW-0378">Hydrolase</keyword>
<evidence type="ECO:0000313" key="5">
    <source>
        <dbReference type="Ensembl" id="ENSPFOP00000029119.1"/>
    </source>
</evidence>
<proteinExistence type="inferred from homology"/>
<dbReference type="EC" id="3.1.22.1" evidence="3"/>
<dbReference type="OMA" id="HMPQLCA"/>
<reference evidence="5" key="3">
    <citation type="submission" date="2025-09" db="UniProtKB">
        <authorList>
            <consortium name="Ensembl"/>
        </authorList>
    </citation>
    <scope>IDENTIFICATION</scope>
</reference>
<evidence type="ECO:0000256" key="4">
    <source>
        <dbReference type="ARBA" id="ARBA00022801"/>
    </source>
</evidence>
<dbReference type="PANTHER" id="PTHR10858:SF2">
    <property type="entry name" value="DEOXYRIBONUCLEASE-2-BETA"/>
    <property type="match status" value="1"/>
</dbReference>
<organism evidence="5 6">
    <name type="scientific">Poecilia formosa</name>
    <name type="common">Amazon molly</name>
    <name type="synonym">Limia formosa</name>
    <dbReference type="NCBI Taxonomy" id="48698"/>
    <lineage>
        <taxon>Eukaryota</taxon>
        <taxon>Metazoa</taxon>
        <taxon>Chordata</taxon>
        <taxon>Craniata</taxon>
        <taxon>Vertebrata</taxon>
        <taxon>Euteleostomi</taxon>
        <taxon>Actinopterygii</taxon>
        <taxon>Neopterygii</taxon>
        <taxon>Teleostei</taxon>
        <taxon>Neoteleostei</taxon>
        <taxon>Acanthomorphata</taxon>
        <taxon>Ovalentaria</taxon>
        <taxon>Atherinomorphae</taxon>
        <taxon>Cyprinodontiformes</taxon>
        <taxon>Poeciliidae</taxon>
        <taxon>Poeciliinae</taxon>
        <taxon>Poecilia</taxon>
    </lineage>
</organism>
<name>A0A096MCH8_POEFO</name>
<dbReference type="Proteomes" id="UP000028760">
    <property type="component" value="Unassembled WGS sequence"/>
</dbReference>
<comment type="catalytic activity">
    <reaction evidence="1">
        <text>Endonucleolytic cleavage to nucleoside 3'-phosphates and 3'-phosphooligonucleotide end-products.</text>
        <dbReference type="EC" id="3.1.22.1"/>
    </reaction>
</comment>
<evidence type="ECO:0000256" key="2">
    <source>
        <dbReference type="ARBA" id="ARBA00007527"/>
    </source>
</evidence>
<sequence>MNIHRISLHRTFTFPYHVTATYDFLFCISLQLRFLYFQKLCHTARSLQTGFRHVLNPQLAELFSASPPKMASQLVPCFHITVLLLCFTVGRSDISCRNEAGEAVDWFIIYKLPKFRIGEVGSGVEYMYLDSAAGSWRRSKFMVNTTEGAMANTLNQLYKGKVYMSNSSVYALYNDGAPQQKYIRTYGHTKGVLLFDHSQGFWLSHTVPHFPSFPERGYQYPSSGRHNGQTALCVTYQYSQFLSIAQQLVYVYPRFYNCSVPAAFSADLPQLLQLCKGSRPPLSANKGVKALFSVSGDRFVSFAKSEHFVDDIYTGWVAQVLDTDLLVQTWQTQGRELPSNCSLPRHTMNVKRTVLPPSVRFESHYDHSKWCVSQAYEDQVVCLGDLNRVKAQMLRGGGLICSYNPVIYKAFRKAVDWYISC</sequence>
<comment type="similarity">
    <text evidence="2">Belongs to the DNase II family.</text>
</comment>
<dbReference type="Ensembl" id="ENSPFOT00000029654.1">
    <property type="protein sequence ID" value="ENSPFOP00000029119.1"/>
    <property type="gene ID" value="ENSPFOG00000022147.1"/>
</dbReference>
<reference evidence="5" key="2">
    <citation type="submission" date="2025-08" db="UniProtKB">
        <authorList>
            <consortium name="Ensembl"/>
        </authorList>
    </citation>
    <scope>IDENTIFICATION</scope>
</reference>
<accession>A0A096MCH8</accession>
<dbReference type="PANTHER" id="PTHR10858">
    <property type="entry name" value="DEOXYRIBONUCLEASE II"/>
    <property type="match status" value="1"/>
</dbReference>
<dbReference type="Pfam" id="PF03265">
    <property type="entry name" value="DNase_II"/>
    <property type="match status" value="1"/>
</dbReference>
<evidence type="ECO:0000256" key="3">
    <source>
        <dbReference type="ARBA" id="ARBA00012036"/>
    </source>
</evidence>
<protein>
    <recommendedName>
        <fullName evidence="3">deoxyribonuclease II</fullName>
        <ecNumber evidence="3">3.1.22.1</ecNumber>
    </recommendedName>
</protein>
<evidence type="ECO:0000313" key="6">
    <source>
        <dbReference type="Proteomes" id="UP000028760"/>
    </source>
</evidence>
<keyword evidence="6" id="KW-1185">Reference proteome</keyword>
<reference evidence="6" key="1">
    <citation type="submission" date="2013-10" db="EMBL/GenBank/DDBJ databases">
        <authorList>
            <person name="Schartl M."/>
            <person name="Warren W."/>
        </authorList>
    </citation>
    <scope>NUCLEOTIDE SEQUENCE [LARGE SCALE GENOMIC DNA]</scope>
    <source>
        <strain evidence="6">female</strain>
    </source>
</reference>
<dbReference type="EMBL" id="AYCK01001609">
    <property type="status" value="NOT_ANNOTATED_CDS"/>
    <property type="molecule type" value="Genomic_DNA"/>
</dbReference>
<dbReference type="eggNOG" id="KOG3825">
    <property type="taxonomic scope" value="Eukaryota"/>
</dbReference>
<dbReference type="GeneTree" id="ENSGT00390000002634"/>
<dbReference type="InterPro" id="IPR004947">
    <property type="entry name" value="DNase_II"/>
</dbReference>
<evidence type="ECO:0000256" key="1">
    <source>
        <dbReference type="ARBA" id="ARBA00000447"/>
    </source>
</evidence>
<dbReference type="GO" id="GO:0004531">
    <property type="term" value="F:deoxyribonuclease II activity"/>
    <property type="evidence" value="ECO:0007669"/>
    <property type="project" value="UniProtKB-EC"/>
</dbReference>
<dbReference type="GO" id="GO:0006309">
    <property type="term" value="P:apoptotic DNA fragmentation"/>
    <property type="evidence" value="ECO:0007669"/>
    <property type="project" value="TreeGrafter"/>
</dbReference>
<dbReference type="AlphaFoldDB" id="A0A096MCH8"/>
<dbReference type="STRING" id="48698.ENSPFOP00000029119"/>